<dbReference type="Proteomes" id="UP000054477">
    <property type="component" value="Unassembled WGS sequence"/>
</dbReference>
<reference evidence="1 2" key="1">
    <citation type="submission" date="2014-04" db="EMBL/GenBank/DDBJ databases">
        <authorList>
            <consortium name="DOE Joint Genome Institute"/>
            <person name="Kuo A."/>
            <person name="Kohler A."/>
            <person name="Nagy L.G."/>
            <person name="Floudas D."/>
            <person name="Copeland A."/>
            <person name="Barry K.W."/>
            <person name="Cichocki N."/>
            <person name="Veneault-Fourrey C."/>
            <person name="LaButti K."/>
            <person name="Lindquist E.A."/>
            <person name="Lipzen A."/>
            <person name="Lundell T."/>
            <person name="Morin E."/>
            <person name="Murat C."/>
            <person name="Sun H."/>
            <person name="Tunlid A."/>
            <person name="Henrissat B."/>
            <person name="Grigoriev I.V."/>
            <person name="Hibbett D.S."/>
            <person name="Martin F."/>
            <person name="Nordberg H.P."/>
            <person name="Cantor M.N."/>
            <person name="Hua S.X."/>
        </authorList>
    </citation>
    <scope>NUCLEOTIDE SEQUENCE [LARGE SCALE GENOMIC DNA]</scope>
    <source>
        <strain evidence="1 2">LaAM-08-1</strain>
    </source>
</reference>
<dbReference type="AlphaFoldDB" id="A0A0C9XG40"/>
<evidence type="ECO:0000313" key="1">
    <source>
        <dbReference type="EMBL" id="KIJ96641.1"/>
    </source>
</evidence>
<evidence type="ECO:0000313" key="2">
    <source>
        <dbReference type="Proteomes" id="UP000054477"/>
    </source>
</evidence>
<reference evidence="2" key="2">
    <citation type="submission" date="2015-01" db="EMBL/GenBank/DDBJ databases">
        <title>Evolutionary Origins and Diversification of the Mycorrhizal Mutualists.</title>
        <authorList>
            <consortium name="DOE Joint Genome Institute"/>
            <consortium name="Mycorrhizal Genomics Consortium"/>
            <person name="Kohler A."/>
            <person name="Kuo A."/>
            <person name="Nagy L.G."/>
            <person name="Floudas D."/>
            <person name="Copeland A."/>
            <person name="Barry K.W."/>
            <person name="Cichocki N."/>
            <person name="Veneault-Fourrey C."/>
            <person name="LaButti K."/>
            <person name="Lindquist E.A."/>
            <person name="Lipzen A."/>
            <person name="Lundell T."/>
            <person name="Morin E."/>
            <person name="Murat C."/>
            <person name="Riley R."/>
            <person name="Ohm R."/>
            <person name="Sun H."/>
            <person name="Tunlid A."/>
            <person name="Henrissat B."/>
            <person name="Grigoriev I.V."/>
            <person name="Hibbett D.S."/>
            <person name="Martin F."/>
        </authorList>
    </citation>
    <scope>NUCLEOTIDE SEQUENCE [LARGE SCALE GENOMIC DNA]</scope>
    <source>
        <strain evidence="2">LaAM-08-1</strain>
    </source>
</reference>
<gene>
    <name evidence="1" type="ORF">K443DRAFT_682152</name>
</gene>
<organism evidence="1 2">
    <name type="scientific">Laccaria amethystina LaAM-08-1</name>
    <dbReference type="NCBI Taxonomy" id="1095629"/>
    <lineage>
        <taxon>Eukaryota</taxon>
        <taxon>Fungi</taxon>
        <taxon>Dikarya</taxon>
        <taxon>Basidiomycota</taxon>
        <taxon>Agaricomycotina</taxon>
        <taxon>Agaricomycetes</taxon>
        <taxon>Agaricomycetidae</taxon>
        <taxon>Agaricales</taxon>
        <taxon>Agaricineae</taxon>
        <taxon>Hydnangiaceae</taxon>
        <taxon>Laccaria</taxon>
    </lineage>
</organism>
<sequence>MFRLSSELQIIHFTVHLTTSSRCGGEASHEAVGLWPCSSSTGMTLYASNIDAKDGLLARTYPYGHLVFRASCRYCPLLIPFSSRGRIFTNCWP</sequence>
<proteinExistence type="predicted"/>
<protein>
    <submittedName>
        <fullName evidence="1">Uncharacterized protein</fullName>
    </submittedName>
</protein>
<dbReference type="EMBL" id="KN838714">
    <property type="protein sequence ID" value="KIJ96641.1"/>
    <property type="molecule type" value="Genomic_DNA"/>
</dbReference>
<accession>A0A0C9XG40</accession>
<name>A0A0C9XG40_9AGAR</name>
<dbReference type="HOGENOM" id="CLU_2400011_0_0_1"/>
<keyword evidence="2" id="KW-1185">Reference proteome</keyword>